<dbReference type="EMBL" id="JAEFCI010006160">
    <property type="protein sequence ID" value="KAG5459868.1"/>
    <property type="molecule type" value="Genomic_DNA"/>
</dbReference>
<dbReference type="AlphaFoldDB" id="A0A8H7ZUF8"/>
<feature type="region of interest" description="Disordered" evidence="1">
    <location>
        <begin position="604"/>
        <end position="643"/>
    </location>
</feature>
<dbReference type="OrthoDB" id="10673911at2759"/>
<feature type="region of interest" description="Disordered" evidence="1">
    <location>
        <begin position="525"/>
        <end position="575"/>
    </location>
</feature>
<feature type="compositionally biased region" description="Low complexity" evidence="1">
    <location>
        <begin position="536"/>
        <end position="552"/>
    </location>
</feature>
<gene>
    <name evidence="2" type="ORF">BJ554DRAFT_8158</name>
</gene>
<feature type="compositionally biased region" description="Basic and acidic residues" evidence="1">
    <location>
        <begin position="613"/>
        <end position="626"/>
    </location>
</feature>
<evidence type="ECO:0000313" key="2">
    <source>
        <dbReference type="EMBL" id="KAG5459868.1"/>
    </source>
</evidence>
<organism evidence="2 3">
    <name type="scientific">Olpidium bornovanus</name>
    <dbReference type="NCBI Taxonomy" id="278681"/>
    <lineage>
        <taxon>Eukaryota</taxon>
        <taxon>Fungi</taxon>
        <taxon>Fungi incertae sedis</taxon>
        <taxon>Olpidiomycota</taxon>
        <taxon>Olpidiomycotina</taxon>
        <taxon>Olpidiomycetes</taxon>
        <taxon>Olpidiales</taxon>
        <taxon>Olpidiaceae</taxon>
        <taxon>Olpidium</taxon>
    </lineage>
</organism>
<feature type="compositionally biased region" description="Low complexity" evidence="1">
    <location>
        <begin position="699"/>
        <end position="709"/>
    </location>
</feature>
<name>A0A8H7ZUF8_9FUNG</name>
<proteinExistence type="predicted"/>
<feature type="non-terminal residue" evidence="2">
    <location>
        <position position="824"/>
    </location>
</feature>
<reference evidence="2 3" key="1">
    <citation type="journal article" name="Sci. Rep.">
        <title>Genome-scale phylogenetic analyses confirm Olpidium as the closest living zoosporic fungus to the non-flagellated, terrestrial fungi.</title>
        <authorList>
            <person name="Chang Y."/>
            <person name="Rochon D."/>
            <person name="Sekimoto S."/>
            <person name="Wang Y."/>
            <person name="Chovatia M."/>
            <person name="Sandor L."/>
            <person name="Salamov A."/>
            <person name="Grigoriev I.V."/>
            <person name="Stajich J.E."/>
            <person name="Spatafora J.W."/>
        </authorList>
    </citation>
    <scope>NUCLEOTIDE SEQUENCE [LARGE SCALE GENOMIC DNA]</scope>
    <source>
        <strain evidence="2">S191</strain>
    </source>
</reference>
<feature type="compositionally biased region" description="Polar residues" evidence="1">
    <location>
        <begin position="16"/>
        <end position="29"/>
    </location>
</feature>
<evidence type="ECO:0000256" key="1">
    <source>
        <dbReference type="SAM" id="MobiDB-lite"/>
    </source>
</evidence>
<feature type="region of interest" description="Disordered" evidence="1">
    <location>
        <begin position="1"/>
        <end position="33"/>
    </location>
</feature>
<feature type="compositionally biased region" description="Low complexity" evidence="1">
    <location>
        <begin position="564"/>
        <end position="573"/>
    </location>
</feature>
<sequence length="824" mass="89038">MRRDRGRGRHADRKISSPTHRSTYGQQQAGEKHTHVDIVRGIGKKHTQRGRHSQGYRTTGTRGLVVTETCNQELPGGADNVRALVHLDGVQGLQRVQHVVWCDGGRGRYLLDRDLAVESDECLDDDLGPVSPITEQAEIGKRLLRGSNLLFDLAQLVRERDEYLPVPHSLELRQPDHVPPVLVLLRHDVEKERIHVVVDGFVVQEQLRQQAEVPAPRPLLSSVDLEKRQVVIPVYLVPRRVEKLALYAVARELLRADKKAEAELADVHRFGVGELPRVRAEVPRLDLVLADLDPVQVLHPRHLADALGHGPGGPQLLDLRLLRKPLGLAELAVVVFRVGGVRVVVHGFAPGRPGEDAGPARDLVLRLLAVLAALGQLALLVEEAAAAARAARLRGGVRRPGRSEKGRGLPWQLLLVTLRGGGPGLARCRGFPFLRLWIFDDLRNVQPSERHPFVQPEFSKGKRRQKRDHKKVRSEPHEAARSAISLMDSTSALLSSVCWPITFWTKSLHPTTMLAAGAAAPAAACSASSHGPPDFAASGEGPAAPAAAAGPGVSLPDDDGADGPGVPSPAAGAAGAGGLELAISGRGALAAFAVTFCGGPWEGGHAGARRGGGGRDETREPREKWGRSGSRLAPPGVRGLGPGECRTAPARGIEMSPRAASESFARTHLQETFPGAWAFARREDPNPVRAQPFSRPRRAPAVSRAAATQARLTPSRAVGWIRGRRLAKLRTTSEAVDGCSPADPKRANPEILYPGNRWARNPRRDDSTYSTLPVFSRTEDRFGLGLGLALALALATNKLSGQASLLWRSHSKDYPPTEGHDRDH</sequence>
<accession>A0A8H7ZUF8</accession>
<comment type="caution">
    <text evidence="2">The sequence shown here is derived from an EMBL/GenBank/DDBJ whole genome shotgun (WGS) entry which is preliminary data.</text>
</comment>
<evidence type="ECO:0000313" key="3">
    <source>
        <dbReference type="Proteomes" id="UP000673691"/>
    </source>
</evidence>
<feature type="compositionally biased region" description="Basic residues" evidence="1">
    <location>
        <begin position="1"/>
        <end position="12"/>
    </location>
</feature>
<keyword evidence="3" id="KW-1185">Reference proteome</keyword>
<protein>
    <submittedName>
        <fullName evidence="2">Uncharacterized protein</fullName>
    </submittedName>
</protein>
<feature type="region of interest" description="Disordered" evidence="1">
    <location>
        <begin position="451"/>
        <end position="481"/>
    </location>
</feature>
<feature type="compositionally biased region" description="Basic residues" evidence="1">
    <location>
        <begin position="461"/>
        <end position="472"/>
    </location>
</feature>
<dbReference type="Proteomes" id="UP000673691">
    <property type="component" value="Unassembled WGS sequence"/>
</dbReference>
<feature type="region of interest" description="Disordered" evidence="1">
    <location>
        <begin position="680"/>
        <end position="709"/>
    </location>
</feature>